<gene>
    <name evidence="2" type="ORF">V6N12_058811</name>
</gene>
<dbReference type="PANTHER" id="PTHR33640:SF34">
    <property type="entry name" value="PROTEIN, PUTATIVE-RELATED"/>
    <property type="match status" value="1"/>
</dbReference>
<feature type="compositionally biased region" description="Basic residues" evidence="1">
    <location>
        <begin position="1"/>
        <end position="10"/>
    </location>
</feature>
<reference evidence="2 3" key="1">
    <citation type="journal article" date="2024" name="G3 (Bethesda)">
        <title>Genome assembly of Hibiscus sabdariffa L. provides insights into metabolisms of medicinal natural products.</title>
        <authorList>
            <person name="Kim T."/>
        </authorList>
    </citation>
    <scope>NUCLEOTIDE SEQUENCE [LARGE SCALE GENOMIC DNA]</scope>
    <source>
        <strain evidence="2">TK-2024</strain>
        <tissue evidence="2">Old leaves</tissue>
    </source>
</reference>
<comment type="caution">
    <text evidence="2">The sequence shown here is derived from an EMBL/GenBank/DDBJ whole genome shotgun (WGS) entry which is preliminary data.</text>
</comment>
<proteinExistence type="predicted"/>
<evidence type="ECO:0000313" key="3">
    <source>
        <dbReference type="Proteomes" id="UP001472677"/>
    </source>
</evidence>
<dbReference type="PANTHER" id="PTHR33640">
    <property type="entry name" value="TRANSMEMBRANE PROTEIN"/>
    <property type="match status" value="1"/>
</dbReference>
<accession>A0ABR2ET87</accession>
<feature type="region of interest" description="Disordered" evidence="1">
    <location>
        <begin position="1"/>
        <end position="41"/>
    </location>
</feature>
<dbReference type="Proteomes" id="UP001472677">
    <property type="component" value="Unassembled WGS sequence"/>
</dbReference>
<protein>
    <submittedName>
        <fullName evidence="2">Uncharacterized protein</fullName>
    </submittedName>
</protein>
<organism evidence="2 3">
    <name type="scientific">Hibiscus sabdariffa</name>
    <name type="common">roselle</name>
    <dbReference type="NCBI Taxonomy" id="183260"/>
    <lineage>
        <taxon>Eukaryota</taxon>
        <taxon>Viridiplantae</taxon>
        <taxon>Streptophyta</taxon>
        <taxon>Embryophyta</taxon>
        <taxon>Tracheophyta</taxon>
        <taxon>Spermatophyta</taxon>
        <taxon>Magnoliopsida</taxon>
        <taxon>eudicotyledons</taxon>
        <taxon>Gunneridae</taxon>
        <taxon>Pentapetalae</taxon>
        <taxon>rosids</taxon>
        <taxon>malvids</taxon>
        <taxon>Malvales</taxon>
        <taxon>Malvaceae</taxon>
        <taxon>Malvoideae</taxon>
        <taxon>Hibiscus</taxon>
    </lineage>
</organism>
<sequence length="146" mass="17079">MDRIVLKKTKPAVSSSESKENEYRRSQSMVSKSRKQRPTKFRRSELAIDSRELVISVIEPPRKSMDGMSSEEFQLSIESFIAERKKVLVQENSAHYKRIQVKSMRTVLGFWVSKGNESFFLGFWLHHPAFLQIRRAESRHVFSAIM</sequence>
<name>A0ABR2ET87_9ROSI</name>
<feature type="compositionally biased region" description="Basic residues" evidence="1">
    <location>
        <begin position="32"/>
        <end position="41"/>
    </location>
</feature>
<keyword evidence="3" id="KW-1185">Reference proteome</keyword>
<dbReference type="EMBL" id="JBBPBM010000010">
    <property type="protein sequence ID" value="KAK8565241.1"/>
    <property type="molecule type" value="Genomic_DNA"/>
</dbReference>
<evidence type="ECO:0000313" key="2">
    <source>
        <dbReference type="EMBL" id="KAK8565241.1"/>
    </source>
</evidence>
<evidence type="ECO:0000256" key="1">
    <source>
        <dbReference type="SAM" id="MobiDB-lite"/>
    </source>
</evidence>